<organism evidence="13 14">
    <name type="scientific">Capsicum annuum</name>
    <name type="common">Capsicum pepper</name>
    <dbReference type="NCBI Taxonomy" id="4072"/>
    <lineage>
        <taxon>Eukaryota</taxon>
        <taxon>Viridiplantae</taxon>
        <taxon>Streptophyta</taxon>
        <taxon>Embryophyta</taxon>
        <taxon>Tracheophyta</taxon>
        <taxon>Spermatophyta</taxon>
        <taxon>Magnoliopsida</taxon>
        <taxon>eudicotyledons</taxon>
        <taxon>Gunneridae</taxon>
        <taxon>Pentapetalae</taxon>
        <taxon>asterids</taxon>
        <taxon>lamiids</taxon>
        <taxon>Solanales</taxon>
        <taxon>Solanaceae</taxon>
        <taxon>Solanoideae</taxon>
        <taxon>Capsiceae</taxon>
        <taxon>Capsicum</taxon>
    </lineage>
</organism>
<comment type="subcellular location">
    <subcellularLocation>
        <location evidence="2">Cytoplasm</location>
    </subcellularLocation>
    <subcellularLocation>
        <location evidence="1">Nucleus</location>
    </subcellularLocation>
</comment>
<evidence type="ECO:0000256" key="6">
    <source>
        <dbReference type="ARBA" id="ARBA00022843"/>
    </source>
</evidence>
<evidence type="ECO:0000313" key="14">
    <source>
        <dbReference type="Proteomes" id="UP000222542"/>
    </source>
</evidence>
<evidence type="ECO:0000256" key="4">
    <source>
        <dbReference type="ARBA" id="ARBA00022499"/>
    </source>
</evidence>
<gene>
    <name evidence="13" type="ORF">T459_04461</name>
</gene>
<reference evidence="13 14" key="2">
    <citation type="journal article" date="2017" name="Genome Biol.">
        <title>New reference genome sequences of hot pepper reveal the massive evolution of plant disease-resistance genes by retroduplication.</title>
        <authorList>
            <person name="Kim S."/>
            <person name="Park J."/>
            <person name="Yeom S.I."/>
            <person name="Kim Y.M."/>
            <person name="Seo E."/>
            <person name="Kim K.T."/>
            <person name="Kim M.S."/>
            <person name="Lee J.M."/>
            <person name="Cheong K."/>
            <person name="Shin H.S."/>
            <person name="Kim S.B."/>
            <person name="Han K."/>
            <person name="Lee J."/>
            <person name="Park M."/>
            <person name="Lee H.A."/>
            <person name="Lee H.Y."/>
            <person name="Lee Y."/>
            <person name="Oh S."/>
            <person name="Lee J.H."/>
            <person name="Choi E."/>
            <person name="Choi E."/>
            <person name="Lee S.E."/>
            <person name="Jeon J."/>
            <person name="Kim H."/>
            <person name="Choi G."/>
            <person name="Song H."/>
            <person name="Lee J."/>
            <person name="Lee S.C."/>
            <person name="Kwon J.K."/>
            <person name="Lee H.Y."/>
            <person name="Koo N."/>
            <person name="Hong Y."/>
            <person name="Kim R.W."/>
            <person name="Kang W.H."/>
            <person name="Huh J.H."/>
            <person name="Kang B.C."/>
            <person name="Yang T.J."/>
            <person name="Lee Y.H."/>
            <person name="Bennetzen J.L."/>
            <person name="Choi D."/>
        </authorList>
    </citation>
    <scope>NUCLEOTIDE SEQUENCE [LARGE SCALE GENOMIC DNA]</scope>
    <source>
        <strain evidence="14">cv. CM334</strain>
    </source>
</reference>
<dbReference type="GO" id="GO:0006355">
    <property type="term" value="P:regulation of DNA-templated transcription"/>
    <property type="evidence" value="ECO:0007669"/>
    <property type="project" value="InterPro"/>
</dbReference>
<keyword evidence="4" id="KW-1017">Isopeptide bond</keyword>
<dbReference type="Gramene" id="PHT89348">
    <property type="protein sequence ID" value="PHT89348"/>
    <property type="gene ID" value="T459_04461"/>
</dbReference>
<evidence type="ECO:0000256" key="7">
    <source>
        <dbReference type="ARBA" id="ARBA00023015"/>
    </source>
</evidence>
<dbReference type="InterPro" id="IPR018501">
    <property type="entry name" value="DDT_dom"/>
</dbReference>
<dbReference type="InterPro" id="IPR040221">
    <property type="entry name" value="CDCA7/CDA7L"/>
</dbReference>
<feature type="coiled-coil region" evidence="10">
    <location>
        <begin position="466"/>
        <end position="504"/>
    </location>
</feature>
<dbReference type="OMA" id="PHEANEQ"/>
<dbReference type="Pfam" id="PF15612">
    <property type="entry name" value="WHIM1"/>
    <property type="match status" value="1"/>
</dbReference>
<dbReference type="STRING" id="4072.A0A2G3A560"/>
<keyword evidence="5" id="KW-0597">Phosphoprotein</keyword>
<keyword evidence="10" id="KW-0175">Coiled coil</keyword>
<proteinExistence type="predicted"/>
<dbReference type="InterPro" id="IPR013103">
    <property type="entry name" value="RVT_2"/>
</dbReference>
<keyword evidence="9" id="KW-0539">Nucleus</keyword>
<feature type="region of interest" description="Disordered" evidence="11">
    <location>
        <begin position="195"/>
        <end position="276"/>
    </location>
</feature>
<keyword evidence="7" id="KW-0805">Transcription regulation</keyword>
<accession>A0A2G3A560</accession>
<evidence type="ECO:0000256" key="3">
    <source>
        <dbReference type="ARBA" id="ARBA00022490"/>
    </source>
</evidence>
<feature type="region of interest" description="Disordered" evidence="11">
    <location>
        <begin position="614"/>
        <end position="645"/>
    </location>
</feature>
<evidence type="ECO:0000256" key="10">
    <source>
        <dbReference type="SAM" id="Coils"/>
    </source>
</evidence>
<dbReference type="SUPFAM" id="SSF56672">
    <property type="entry name" value="DNA/RNA polymerases"/>
    <property type="match status" value="1"/>
</dbReference>
<dbReference type="Proteomes" id="UP000222542">
    <property type="component" value="Unassembled WGS sequence"/>
</dbReference>
<dbReference type="Pfam" id="PF10497">
    <property type="entry name" value="zf-4CXXC_R1"/>
    <property type="match status" value="1"/>
</dbReference>
<name>A0A2G3A560_CAPAN</name>
<evidence type="ECO:0000259" key="12">
    <source>
        <dbReference type="SMART" id="SM00571"/>
    </source>
</evidence>
<evidence type="ECO:0000256" key="9">
    <source>
        <dbReference type="ARBA" id="ARBA00023242"/>
    </source>
</evidence>
<keyword evidence="8" id="KW-0804">Transcription</keyword>
<dbReference type="GO" id="GO:0005634">
    <property type="term" value="C:nucleus"/>
    <property type="evidence" value="ECO:0000318"/>
    <property type="project" value="GO_Central"/>
</dbReference>
<dbReference type="PANTHER" id="PTHR31169">
    <property type="entry name" value="OS05G0300700 PROTEIN"/>
    <property type="match status" value="1"/>
</dbReference>
<evidence type="ECO:0000256" key="11">
    <source>
        <dbReference type="SAM" id="MobiDB-lite"/>
    </source>
</evidence>
<keyword evidence="14" id="KW-1185">Reference proteome</keyword>
<evidence type="ECO:0000313" key="13">
    <source>
        <dbReference type="EMBL" id="PHT89348.1"/>
    </source>
</evidence>
<dbReference type="GO" id="GO:0005737">
    <property type="term" value="C:cytoplasm"/>
    <property type="evidence" value="ECO:0007669"/>
    <property type="project" value="UniProtKB-SubCell"/>
</dbReference>
<evidence type="ECO:0000256" key="1">
    <source>
        <dbReference type="ARBA" id="ARBA00004123"/>
    </source>
</evidence>
<dbReference type="PANTHER" id="PTHR31169:SF8">
    <property type="entry name" value="ZINC-FINGER DOMAIN OF MONOAMINE-OXIDASE A REPRESSOR R1 PROTEIN"/>
    <property type="match status" value="1"/>
</dbReference>
<evidence type="ECO:0000256" key="2">
    <source>
        <dbReference type="ARBA" id="ARBA00004496"/>
    </source>
</evidence>
<dbReference type="InterPro" id="IPR043502">
    <property type="entry name" value="DNA/RNA_pol_sf"/>
</dbReference>
<evidence type="ECO:0000256" key="8">
    <source>
        <dbReference type="ARBA" id="ARBA00023163"/>
    </source>
</evidence>
<keyword evidence="3" id="KW-0963">Cytoplasm</keyword>
<sequence length="909" mass="101972">MAVISGSEELTKGKMKKGKSASSPAKRNNCPGVRLVGGRIYDSVQGKTCHQCRQKTMDFMVGCKNMGKDKPCPMHLCHKCLLNRYGEIAEEVSLLEDWKCPKCRDICNCSLCMKKRGCEPTGQLVRTAKATGYSSVSDLLQIAGINNNDQIKSLKDMNASWKKINTSKNEESIVSSENSGKENCIEEVIDINVNPLDLPKNPSDKQSAGCKRKKVNEKPDDTLSKDNVVNELDGPHDGEKKQKKLMQGQLESEFDSKRGAAASAKETLSEESQDFTKNKEVSLRECSVKDNTLAKSDLCALTPLPQGTGVTAIGDIDLQSEDVGNALQFLEFCVVFGKASNLILDIKKGQPEAVLRDIMQGRSSRRGKCSLTIQFLNNLLSSLKGEEEERFSAETSTEGKNSWYAELKMLISESPSVSRTMGLHSLGNDVEEFENLNPSEKLKILNFICDEILETAKIRDWMDNQNSKFAEKAKEAKEKVTAAKDEEKRLKKKMQDEIAQAIIAKNGAPFSISEHDAIVSQIKHETAEAHACVVESQNTRSKYNKNSEAVRTEPFFSGTDGNVYWRLKCYGDKSILLSQDVGAGNTAASDEKWFAFDVEQKEIIEKRINYLRHEQFSGGPKRPRDEPSENVHNEENPRHSTRQRTSTSFGLDFVTFLLENEPQTFKEAMVSSDSSFWKEAVNSKIDSILSNHTWELVDLPPGNKPLGSKWIFKRKMKVSGIMDKYKARLVVKGFKQKESLDYFDTYSPVIRITSIRMLIALAAVYGFEIHQMDVKTAVLNGELEEEIYMEQPEGFVVLGKENKVCKLIKSLYGLKQAPKQWHSKFDQTMLANGFKINECDKCVYIKDTPNHQVIVCLSVDDMLIISRDIFDINATKRMLESKFDMKDVGVADVILGIRIHRTSQGLTLS</sequence>
<dbReference type="Pfam" id="PF07727">
    <property type="entry name" value="RVT_2"/>
    <property type="match status" value="1"/>
</dbReference>
<dbReference type="AlphaFoldDB" id="A0A2G3A560"/>
<keyword evidence="6" id="KW-0832">Ubl conjugation</keyword>
<feature type="compositionally biased region" description="Basic and acidic residues" evidence="11">
    <location>
        <begin position="622"/>
        <end position="638"/>
    </location>
</feature>
<dbReference type="SMART" id="SM00571">
    <property type="entry name" value="DDT"/>
    <property type="match status" value="1"/>
</dbReference>
<comment type="caution">
    <text evidence="13">The sequence shown here is derived from an EMBL/GenBank/DDBJ whole genome shotgun (WGS) entry which is preliminary data.</text>
</comment>
<feature type="domain" description="DDT" evidence="12">
    <location>
        <begin position="320"/>
        <end position="389"/>
    </location>
</feature>
<dbReference type="InterPro" id="IPR028942">
    <property type="entry name" value="WHIM1_dom"/>
</dbReference>
<evidence type="ECO:0000256" key="5">
    <source>
        <dbReference type="ARBA" id="ARBA00022553"/>
    </source>
</evidence>
<feature type="region of interest" description="Disordered" evidence="11">
    <location>
        <begin position="1"/>
        <end position="27"/>
    </location>
</feature>
<dbReference type="EMBL" id="AYRZ02000002">
    <property type="protein sequence ID" value="PHT89348.1"/>
    <property type="molecule type" value="Genomic_DNA"/>
</dbReference>
<protein>
    <recommendedName>
        <fullName evidence="12">DDT domain-containing protein</fullName>
    </recommendedName>
</protein>
<dbReference type="InterPro" id="IPR018866">
    <property type="entry name" value="Znf-4CXXC_R1"/>
</dbReference>
<reference evidence="13 14" key="1">
    <citation type="journal article" date="2014" name="Nat. Genet.">
        <title>Genome sequence of the hot pepper provides insights into the evolution of pungency in Capsicum species.</title>
        <authorList>
            <person name="Kim S."/>
            <person name="Park M."/>
            <person name="Yeom S.I."/>
            <person name="Kim Y.M."/>
            <person name="Lee J.M."/>
            <person name="Lee H.A."/>
            <person name="Seo E."/>
            <person name="Choi J."/>
            <person name="Cheong K."/>
            <person name="Kim K.T."/>
            <person name="Jung K."/>
            <person name="Lee G.W."/>
            <person name="Oh S.K."/>
            <person name="Bae C."/>
            <person name="Kim S.B."/>
            <person name="Lee H.Y."/>
            <person name="Kim S.Y."/>
            <person name="Kim M.S."/>
            <person name="Kang B.C."/>
            <person name="Jo Y.D."/>
            <person name="Yang H.B."/>
            <person name="Jeong H.J."/>
            <person name="Kang W.H."/>
            <person name="Kwon J.K."/>
            <person name="Shin C."/>
            <person name="Lim J.Y."/>
            <person name="Park J.H."/>
            <person name="Huh J.H."/>
            <person name="Kim J.S."/>
            <person name="Kim B.D."/>
            <person name="Cohen O."/>
            <person name="Paran I."/>
            <person name="Suh M.C."/>
            <person name="Lee S.B."/>
            <person name="Kim Y.K."/>
            <person name="Shin Y."/>
            <person name="Noh S.J."/>
            <person name="Park J."/>
            <person name="Seo Y.S."/>
            <person name="Kwon S.Y."/>
            <person name="Kim H.A."/>
            <person name="Park J.M."/>
            <person name="Kim H.J."/>
            <person name="Choi S.B."/>
            <person name="Bosland P.W."/>
            <person name="Reeves G."/>
            <person name="Jo S.H."/>
            <person name="Lee B.W."/>
            <person name="Cho H.T."/>
            <person name="Choi H.S."/>
            <person name="Lee M.S."/>
            <person name="Yu Y."/>
            <person name="Do Choi Y."/>
            <person name="Park B.S."/>
            <person name="van Deynze A."/>
            <person name="Ashrafi H."/>
            <person name="Hill T."/>
            <person name="Kim W.T."/>
            <person name="Pai H.S."/>
            <person name="Ahn H.K."/>
            <person name="Yeam I."/>
            <person name="Giovannoni J.J."/>
            <person name="Rose J.K."/>
            <person name="Sorensen I."/>
            <person name="Lee S.J."/>
            <person name="Kim R.W."/>
            <person name="Choi I.Y."/>
            <person name="Choi B.S."/>
            <person name="Lim J.S."/>
            <person name="Lee Y.H."/>
            <person name="Choi D."/>
        </authorList>
    </citation>
    <scope>NUCLEOTIDE SEQUENCE [LARGE SCALE GENOMIC DNA]</scope>
    <source>
        <strain evidence="14">cv. CM334</strain>
    </source>
</reference>